<dbReference type="InterPro" id="IPR024516">
    <property type="entry name" value="Mce_C"/>
</dbReference>
<dbReference type="Proteomes" id="UP001152755">
    <property type="component" value="Unassembled WGS sequence"/>
</dbReference>
<evidence type="ECO:0000256" key="1">
    <source>
        <dbReference type="SAM" id="Phobius"/>
    </source>
</evidence>
<keyword evidence="1" id="KW-1133">Transmembrane helix</keyword>
<dbReference type="GO" id="GO:0005576">
    <property type="term" value="C:extracellular region"/>
    <property type="evidence" value="ECO:0007669"/>
    <property type="project" value="TreeGrafter"/>
</dbReference>
<dbReference type="RefSeq" id="WP_277829988.1">
    <property type="nucleotide sequence ID" value="NZ_JAAIVF010000001.1"/>
</dbReference>
<sequence length="349" mass="36606">MIRRAPGRTRALAAALFADPRGRHGFSPLVLGTAGIVVVALGLLAAVALPRGWYLARTDAYTAQFANAAGLTTADPVYLSGVPAGRVESVELAGDHVDVHFRLDRRQRLGDRTTAAVKLQTILGKRYLAVDPAGSGGVGPGDTIPLARTSVPFTLDDIAAGAQHDAQQVDTKTLSEMVRTLSQTLPTDSGQVGQALTGVSAAASALTRNSDQITTLLQTSKSLSGLVAGQATELQALLQNSRTVLDALTTRRQELTQLVRDLTTLTEQASTFFGDKAGDFDQLLVNLRSVTQTLTGNAANIDTLLTKLPPALRAATDASGNGNWVDVSAPSAMIPDDLLCQLQVMKGCK</sequence>
<dbReference type="InterPro" id="IPR003399">
    <property type="entry name" value="Mce/MlaD"/>
</dbReference>
<evidence type="ECO:0000259" key="3">
    <source>
        <dbReference type="Pfam" id="PF11887"/>
    </source>
</evidence>
<proteinExistence type="predicted"/>
<evidence type="ECO:0000313" key="4">
    <source>
        <dbReference type="EMBL" id="MDG3015554.1"/>
    </source>
</evidence>
<protein>
    <submittedName>
        <fullName evidence="4">MCE family protein</fullName>
    </submittedName>
</protein>
<dbReference type="PANTHER" id="PTHR33371">
    <property type="entry name" value="INTERMEMBRANE PHOSPHOLIPID TRANSPORT SYSTEM BINDING PROTEIN MLAD-RELATED"/>
    <property type="match status" value="1"/>
</dbReference>
<gene>
    <name evidence="4" type="ORF">NVS88_13420</name>
</gene>
<comment type="caution">
    <text evidence="4">The sequence shown here is derived from an EMBL/GenBank/DDBJ whole genome shotgun (WGS) entry which is preliminary data.</text>
</comment>
<dbReference type="Pfam" id="PF02470">
    <property type="entry name" value="MlaD"/>
    <property type="match status" value="1"/>
</dbReference>
<feature type="domain" description="Mce/MlaD" evidence="2">
    <location>
        <begin position="59"/>
        <end position="132"/>
    </location>
</feature>
<keyword evidence="1" id="KW-0472">Membrane</keyword>
<keyword evidence="5" id="KW-1185">Reference proteome</keyword>
<keyword evidence="1" id="KW-0812">Transmembrane</keyword>
<name>A0A9X4M2C2_9ACTN</name>
<feature type="transmembrane region" description="Helical" evidence="1">
    <location>
        <begin position="29"/>
        <end position="49"/>
    </location>
</feature>
<organism evidence="4 5">
    <name type="scientific">Speluncibacter jeojiensis</name>
    <dbReference type="NCBI Taxonomy" id="2710754"/>
    <lineage>
        <taxon>Bacteria</taxon>
        <taxon>Bacillati</taxon>
        <taxon>Actinomycetota</taxon>
        <taxon>Actinomycetes</taxon>
        <taxon>Mycobacteriales</taxon>
        <taxon>Speluncibacteraceae</taxon>
        <taxon>Speluncibacter</taxon>
    </lineage>
</organism>
<feature type="domain" description="Mammalian cell entry C-terminal" evidence="3">
    <location>
        <begin position="139"/>
        <end position="323"/>
    </location>
</feature>
<dbReference type="Pfam" id="PF11887">
    <property type="entry name" value="Mce4_CUP1"/>
    <property type="match status" value="1"/>
</dbReference>
<dbReference type="NCBIfam" id="TIGR00996">
    <property type="entry name" value="Mtu_fam_mce"/>
    <property type="match status" value="1"/>
</dbReference>
<dbReference type="AlphaFoldDB" id="A0A9X4M2C2"/>
<evidence type="ECO:0000313" key="5">
    <source>
        <dbReference type="Proteomes" id="UP001152755"/>
    </source>
</evidence>
<accession>A0A9X4M2C2</accession>
<dbReference type="PANTHER" id="PTHR33371:SF18">
    <property type="entry name" value="MCE-FAMILY PROTEIN MCE3C"/>
    <property type="match status" value="1"/>
</dbReference>
<evidence type="ECO:0000259" key="2">
    <source>
        <dbReference type="Pfam" id="PF02470"/>
    </source>
</evidence>
<dbReference type="InterPro" id="IPR052336">
    <property type="entry name" value="MlaD_Phospholipid_Transporter"/>
</dbReference>
<reference evidence="4" key="1">
    <citation type="submission" date="2022-08" db="EMBL/GenBank/DDBJ databases">
        <title>Genome analysis of Corynebacteriales strain.</title>
        <authorList>
            <person name="Lee S.D."/>
        </authorList>
    </citation>
    <scope>NUCLEOTIDE SEQUENCE</scope>
    <source>
        <strain evidence="4">D3-21</strain>
    </source>
</reference>
<dbReference type="EMBL" id="JANRHA010000008">
    <property type="protein sequence ID" value="MDG3015554.1"/>
    <property type="molecule type" value="Genomic_DNA"/>
</dbReference>
<dbReference type="InterPro" id="IPR005693">
    <property type="entry name" value="Mce"/>
</dbReference>